<organism evidence="2 3">
    <name type="scientific">Denitrificimonas caeni</name>
    <dbReference type="NCBI Taxonomy" id="521720"/>
    <lineage>
        <taxon>Bacteria</taxon>
        <taxon>Pseudomonadati</taxon>
        <taxon>Pseudomonadota</taxon>
        <taxon>Gammaproteobacteria</taxon>
        <taxon>Pseudomonadales</taxon>
        <taxon>Pseudomonadaceae</taxon>
        <taxon>Denitrificimonas</taxon>
    </lineage>
</organism>
<reference evidence="2 3" key="1">
    <citation type="submission" date="2022-12" db="EMBL/GenBank/DDBJ databases">
        <title>Coexistence and Characterization of a Novel Tigecycline Resistance gene tet(X) variant and blaNDM-1 in a Pseudomonas caeni Isolate of Chicken Origin.</title>
        <authorList>
            <person name="Lu X."/>
            <person name="Zhang L."/>
            <person name="Li R."/>
            <person name="Wang Z."/>
        </authorList>
    </citation>
    <scope>NUCLEOTIDE SEQUENCE [LARGE SCALE GENOMIC DNA]</scope>
    <source>
        <strain evidence="2 3">CE14</strain>
    </source>
</reference>
<keyword evidence="3" id="KW-1185">Reference proteome</keyword>
<feature type="domain" description="PilZ" evidence="1">
    <location>
        <begin position="6"/>
        <end position="95"/>
    </location>
</feature>
<dbReference type="Pfam" id="PF07238">
    <property type="entry name" value="PilZ"/>
    <property type="match status" value="1"/>
</dbReference>
<evidence type="ECO:0000313" key="2">
    <source>
        <dbReference type="EMBL" id="WBE24584.1"/>
    </source>
</evidence>
<dbReference type="GO" id="GO:0035438">
    <property type="term" value="F:cyclic-di-GMP binding"/>
    <property type="evidence" value="ECO:0007669"/>
    <property type="project" value="InterPro"/>
</dbReference>
<evidence type="ECO:0000259" key="1">
    <source>
        <dbReference type="Pfam" id="PF07238"/>
    </source>
</evidence>
<dbReference type="Proteomes" id="UP001212189">
    <property type="component" value="Chromosome"/>
</dbReference>
<sequence length="97" mass="10712">MHHYSEKRDFIRMRVETPITLQSNGQIYQGICTDLSSTGMQVELNQPATFSHGQAVHASIVSTHPQLPGLEAEATILRVETLDDGRLALGLKITAIR</sequence>
<evidence type="ECO:0000313" key="3">
    <source>
        <dbReference type="Proteomes" id="UP001212189"/>
    </source>
</evidence>
<protein>
    <submittedName>
        <fullName evidence="2">PilZ domain-containing protein</fullName>
    </submittedName>
</protein>
<dbReference type="SUPFAM" id="SSF141371">
    <property type="entry name" value="PilZ domain-like"/>
    <property type="match status" value="1"/>
</dbReference>
<gene>
    <name evidence="2" type="ORF">O6P33_09415</name>
</gene>
<dbReference type="AlphaFoldDB" id="A0AAE9VRU7"/>
<dbReference type="Gene3D" id="2.40.10.220">
    <property type="entry name" value="predicted glycosyltransferase like domains"/>
    <property type="match status" value="1"/>
</dbReference>
<dbReference type="KEGG" id="dce:O6P33_09415"/>
<dbReference type="InterPro" id="IPR009875">
    <property type="entry name" value="PilZ_domain"/>
</dbReference>
<name>A0AAE9VRU7_9GAMM</name>
<dbReference type="EMBL" id="CP114976">
    <property type="protein sequence ID" value="WBE24584.1"/>
    <property type="molecule type" value="Genomic_DNA"/>
</dbReference>
<proteinExistence type="predicted"/>
<dbReference type="RefSeq" id="WP_269817528.1">
    <property type="nucleotide sequence ID" value="NZ_CP114976.1"/>
</dbReference>
<accession>A0AAE9VRU7</accession>